<feature type="transmembrane region" description="Helical" evidence="1">
    <location>
        <begin position="194"/>
        <end position="218"/>
    </location>
</feature>
<protein>
    <recommendedName>
        <fullName evidence="4">YhhN-like protein</fullName>
    </recommendedName>
</protein>
<keyword evidence="1" id="KW-0472">Membrane</keyword>
<reference evidence="2 3" key="1">
    <citation type="submission" date="2020-06" db="EMBL/GenBank/DDBJ databases">
        <authorList>
            <person name="Criscuolo A."/>
        </authorList>
    </citation>
    <scope>NUCLEOTIDE SEQUENCE [LARGE SCALE GENOMIC DNA]</scope>
    <source>
        <strain evidence="3">CIP 110025</strain>
    </source>
</reference>
<dbReference type="Proteomes" id="UP000556700">
    <property type="component" value="Unassembled WGS sequence"/>
</dbReference>
<dbReference type="AlphaFoldDB" id="A0A6V6YLU4"/>
<feature type="transmembrane region" description="Helical" evidence="1">
    <location>
        <begin position="81"/>
        <end position="99"/>
    </location>
</feature>
<name>A0A6V6YLU4_9FLAO</name>
<evidence type="ECO:0000313" key="3">
    <source>
        <dbReference type="Proteomes" id="UP000556700"/>
    </source>
</evidence>
<proteinExistence type="predicted"/>
<keyword evidence="1" id="KW-0812">Transmembrane</keyword>
<evidence type="ECO:0008006" key="4">
    <source>
        <dbReference type="Google" id="ProtNLM"/>
    </source>
</evidence>
<dbReference type="EMBL" id="CAIJDO010000041">
    <property type="protein sequence ID" value="CAD0000421.1"/>
    <property type="molecule type" value="Genomic_DNA"/>
</dbReference>
<keyword evidence="3" id="KW-1185">Reference proteome</keyword>
<keyword evidence="1" id="KW-1133">Transmembrane helix</keyword>
<feature type="transmembrane region" description="Helical" evidence="1">
    <location>
        <begin position="28"/>
        <end position="46"/>
    </location>
</feature>
<comment type="caution">
    <text evidence="2">The sequence shown here is derived from an EMBL/GenBank/DDBJ whole genome shotgun (WGS) entry which is preliminary data.</text>
</comment>
<evidence type="ECO:0000313" key="2">
    <source>
        <dbReference type="EMBL" id="CAD0000421.1"/>
    </source>
</evidence>
<organism evidence="2 3">
    <name type="scientific">Flavobacterium chungangense</name>
    <dbReference type="NCBI Taxonomy" id="554283"/>
    <lineage>
        <taxon>Bacteria</taxon>
        <taxon>Pseudomonadati</taxon>
        <taxon>Bacteroidota</taxon>
        <taxon>Flavobacteriia</taxon>
        <taxon>Flavobacteriales</taxon>
        <taxon>Flavobacteriaceae</taxon>
        <taxon>Flavobacterium</taxon>
    </lineage>
</organism>
<gene>
    <name evidence="2" type="ORF">FLACHUCJ7_00036</name>
</gene>
<feature type="transmembrane region" description="Helical" evidence="1">
    <location>
        <begin position="168"/>
        <end position="188"/>
    </location>
</feature>
<feature type="transmembrane region" description="Helical" evidence="1">
    <location>
        <begin position="58"/>
        <end position="75"/>
    </location>
</feature>
<accession>A0A6V6YLU4</accession>
<feature type="transmembrane region" description="Helical" evidence="1">
    <location>
        <begin position="141"/>
        <end position="161"/>
    </location>
</feature>
<feature type="transmembrane region" description="Helical" evidence="1">
    <location>
        <begin position="111"/>
        <end position="129"/>
    </location>
</feature>
<dbReference type="RefSeq" id="WP_031454991.1">
    <property type="nucleotide sequence ID" value="NZ_CAIJDO010000041.1"/>
</dbReference>
<evidence type="ECO:0000256" key="1">
    <source>
        <dbReference type="SAM" id="Phobius"/>
    </source>
</evidence>
<sequence>MKASRPSLILYLAAFVFTIVFDILQYDYLTICMKSIVVPSVFFYFYSSNNFRINTTQILIYILCFVGEVFHLMNVEISDQGSMICFLFVYLMLIKIIVIDYDRIRLKKSDVLPIALVILLILYLLFSVLSLQFDKMDGFDFLYALYGTVLSVLGFICYANYITRGNYVTLLLTLMATCFIISDMFFIFNRYFSYSLVLTLICDVTQILAYFFISKYFINSGKKRVKR</sequence>